<protein>
    <recommendedName>
        <fullName evidence="5">DivIVA domain-containing protein</fullName>
    </recommendedName>
</protein>
<evidence type="ECO:0000256" key="1">
    <source>
        <dbReference type="SAM" id="MobiDB-lite"/>
    </source>
</evidence>
<keyword evidence="2" id="KW-1133">Transmembrane helix</keyword>
<feature type="compositionally biased region" description="Polar residues" evidence="1">
    <location>
        <begin position="82"/>
        <end position="96"/>
    </location>
</feature>
<dbReference type="AlphaFoldDB" id="A0A931E0T6"/>
<proteinExistence type="predicted"/>
<name>A0A931E0T6_9CORY</name>
<evidence type="ECO:0000313" key="4">
    <source>
        <dbReference type="Proteomes" id="UP000658613"/>
    </source>
</evidence>
<keyword evidence="2" id="KW-0472">Membrane</keyword>
<dbReference type="RefSeq" id="WP_231375332.1">
    <property type="nucleotide sequence ID" value="NZ_CP046980.1"/>
</dbReference>
<evidence type="ECO:0000313" key="3">
    <source>
        <dbReference type="EMBL" id="MBG6121286.1"/>
    </source>
</evidence>
<comment type="caution">
    <text evidence="3">The sequence shown here is derived from an EMBL/GenBank/DDBJ whole genome shotgun (WGS) entry which is preliminary data.</text>
</comment>
<evidence type="ECO:0008006" key="5">
    <source>
        <dbReference type="Google" id="ProtNLM"/>
    </source>
</evidence>
<keyword evidence="2" id="KW-0812">Transmembrane</keyword>
<organism evidence="3 4">
    <name type="scientific">Corynebacterium aquatimens</name>
    <dbReference type="NCBI Taxonomy" id="1190508"/>
    <lineage>
        <taxon>Bacteria</taxon>
        <taxon>Bacillati</taxon>
        <taxon>Actinomycetota</taxon>
        <taxon>Actinomycetes</taxon>
        <taxon>Mycobacteriales</taxon>
        <taxon>Corynebacteriaceae</taxon>
        <taxon>Corynebacterium</taxon>
    </lineage>
</organism>
<sequence length="134" mass="14352">MLSWILLIAVVFVFAILGIWVSAGLFGRGEALPPLDEPAKVIESNRRAVDEGRIDDIVLEVVPRGYRQDQVDALIAQLTRTESVGTESVGTESVGTESDRTELFETESAEPTAAKVPSVDAADAQPAAVEKSVE</sequence>
<feature type="region of interest" description="Disordered" evidence="1">
    <location>
        <begin position="82"/>
        <end position="134"/>
    </location>
</feature>
<dbReference type="EMBL" id="JADOUE010000001">
    <property type="protein sequence ID" value="MBG6121286.1"/>
    <property type="molecule type" value="Genomic_DNA"/>
</dbReference>
<gene>
    <name evidence="3" type="ORF">IW254_000255</name>
</gene>
<accession>A0A931E0T6</accession>
<evidence type="ECO:0000256" key="2">
    <source>
        <dbReference type="SAM" id="Phobius"/>
    </source>
</evidence>
<reference evidence="3" key="1">
    <citation type="submission" date="2020-11" db="EMBL/GenBank/DDBJ databases">
        <title>Sequencing the genomes of 1000 actinobacteria strains.</title>
        <authorList>
            <person name="Klenk H.-P."/>
        </authorList>
    </citation>
    <scope>NUCLEOTIDE SEQUENCE</scope>
    <source>
        <strain evidence="3">DSM 45632</strain>
    </source>
</reference>
<feature type="transmembrane region" description="Helical" evidence="2">
    <location>
        <begin position="6"/>
        <end position="26"/>
    </location>
</feature>
<keyword evidence="4" id="KW-1185">Reference proteome</keyword>
<dbReference type="Proteomes" id="UP000658613">
    <property type="component" value="Unassembled WGS sequence"/>
</dbReference>